<accession>A0ACA9QMX0</accession>
<protein>
    <submittedName>
        <fullName evidence="1">12109_t:CDS:1</fullName>
    </submittedName>
</protein>
<gene>
    <name evidence="1" type="ORF">RPERSI_LOCUS14206</name>
</gene>
<organism evidence="1 2">
    <name type="scientific">Racocetra persica</name>
    <dbReference type="NCBI Taxonomy" id="160502"/>
    <lineage>
        <taxon>Eukaryota</taxon>
        <taxon>Fungi</taxon>
        <taxon>Fungi incertae sedis</taxon>
        <taxon>Mucoromycota</taxon>
        <taxon>Glomeromycotina</taxon>
        <taxon>Glomeromycetes</taxon>
        <taxon>Diversisporales</taxon>
        <taxon>Gigasporaceae</taxon>
        <taxon>Racocetra</taxon>
    </lineage>
</organism>
<dbReference type="Proteomes" id="UP000789920">
    <property type="component" value="Unassembled WGS sequence"/>
</dbReference>
<proteinExistence type="predicted"/>
<name>A0ACA9QMX0_9GLOM</name>
<evidence type="ECO:0000313" key="2">
    <source>
        <dbReference type="Proteomes" id="UP000789920"/>
    </source>
</evidence>
<feature type="non-terminal residue" evidence="1">
    <location>
        <position position="180"/>
    </location>
</feature>
<dbReference type="EMBL" id="CAJVQC010032461">
    <property type="protein sequence ID" value="CAG8751234.1"/>
    <property type="molecule type" value="Genomic_DNA"/>
</dbReference>
<evidence type="ECO:0000313" key="1">
    <source>
        <dbReference type="EMBL" id="CAG8751234.1"/>
    </source>
</evidence>
<sequence>DASTQHQLRTNRAKERYLCQNQHNAITHLSRQTNNLQLLNFAHNFSEVLNTNKHPFSHHIDVESSTNCTYCNALKLPTESLRIYCLNRKMVLAEPNISPLLNHLFSIPNSGLNLEIIQSLKNMLDEINHYVINFYYISMLSTESIKNLAVIIQANIPELDLQTYNTSTTSQVAAIWVDDK</sequence>
<comment type="caution">
    <text evidence="1">The sequence shown here is derived from an EMBL/GenBank/DDBJ whole genome shotgun (WGS) entry which is preliminary data.</text>
</comment>
<feature type="non-terminal residue" evidence="1">
    <location>
        <position position="1"/>
    </location>
</feature>
<keyword evidence="2" id="KW-1185">Reference proteome</keyword>
<reference evidence="1" key="1">
    <citation type="submission" date="2021-06" db="EMBL/GenBank/DDBJ databases">
        <authorList>
            <person name="Kallberg Y."/>
            <person name="Tangrot J."/>
            <person name="Rosling A."/>
        </authorList>
    </citation>
    <scope>NUCLEOTIDE SEQUENCE</scope>
    <source>
        <strain evidence="1">MA461A</strain>
    </source>
</reference>